<proteinExistence type="predicted"/>
<gene>
    <name evidence="2" type="ORF">N8I77_008381</name>
</gene>
<sequence length="191" mass="22434">MASPPQSTTQPQGSTSEQVPPGPVRILVQTRTHLVPGDVYGEKIEYMRNMICQHVWNRKYIRGPDRWNCYGADFDYPDRTCYFLVDHGMTAEHGQTPNENPPVLWYRWTGDSLRLVAIPGELPPKLHQRLERYPFTKFPPPPTTRPEPRPMREVIKMQLRLQMHIFDEDINHLKDHPIDARWIKNQVDSRL</sequence>
<evidence type="ECO:0000313" key="3">
    <source>
        <dbReference type="Proteomes" id="UP001265746"/>
    </source>
</evidence>
<name>A0AAD9SE27_PHOAM</name>
<protein>
    <submittedName>
        <fullName evidence="2">Uncharacterized protein</fullName>
    </submittedName>
</protein>
<feature type="compositionally biased region" description="Polar residues" evidence="1">
    <location>
        <begin position="1"/>
        <end position="18"/>
    </location>
</feature>
<evidence type="ECO:0000256" key="1">
    <source>
        <dbReference type="SAM" id="MobiDB-lite"/>
    </source>
</evidence>
<reference evidence="2" key="1">
    <citation type="submission" date="2023-06" db="EMBL/GenBank/DDBJ databases">
        <authorList>
            <person name="Noh H."/>
        </authorList>
    </citation>
    <scope>NUCLEOTIDE SEQUENCE</scope>
    <source>
        <strain evidence="2">DUCC20226</strain>
    </source>
</reference>
<accession>A0AAD9SE27</accession>
<dbReference type="Proteomes" id="UP001265746">
    <property type="component" value="Unassembled WGS sequence"/>
</dbReference>
<keyword evidence="3" id="KW-1185">Reference proteome</keyword>
<evidence type="ECO:0000313" key="2">
    <source>
        <dbReference type="EMBL" id="KAK2605552.1"/>
    </source>
</evidence>
<feature type="region of interest" description="Disordered" evidence="1">
    <location>
        <begin position="1"/>
        <end position="22"/>
    </location>
</feature>
<dbReference type="EMBL" id="JAUJFL010000004">
    <property type="protein sequence ID" value="KAK2605552.1"/>
    <property type="molecule type" value="Genomic_DNA"/>
</dbReference>
<comment type="caution">
    <text evidence="2">The sequence shown here is derived from an EMBL/GenBank/DDBJ whole genome shotgun (WGS) entry which is preliminary data.</text>
</comment>
<organism evidence="2 3">
    <name type="scientific">Phomopsis amygdali</name>
    <name type="common">Fusicoccum amygdali</name>
    <dbReference type="NCBI Taxonomy" id="1214568"/>
    <lineage>
        <taxon>Eukaryota</taxon>
        <taxon>Fungi</taxon>
        <taxon>Dikarya</taxon>
        <taxon>Ascomycota</taxon>
        <taxon>Pezizomycotina</taxon>
        <taxon>Sordariomycetes</taxon>
        <taxon>Sordariomycetidae</taxon>
        <taxon>Diaporthales</taxon>
        <taxon>Diaporthaceae</taxon>
        <taxon>Diaporthe</taxon>
    </lineage>
</organism>
<dbReference type="AlphaFoldDB" id="A0AAD9SE27"/>